<evidence type="ECO:0000256" key="3">
    <source>
        <dbReference type="SAM" id="MobiDB-lite"/>
    </source>
</evidence>
<dbReference type="PANTHER" id="PTHR31234">
    <property type="entry name" value="LATE EMBRYOGENESIS ABUNDANT (LEA) HYDROXYPROLINE-RICH GLYCOPROTEIN FAMILY"/>
    <property type="match status" value="1"/>
</dbReference>
<keyword evidence="6" id="KW-1185">Reference proteome</keyword>
<reference evidence="5 6" key="1">
    <citation type="submission" date="2017-07" db="EMBL/GenBank/DDBJ databases">
        <title>An improved, manually edited Actinidia chinensis var. chinensis (kiwifruit) genome highlights the challenges associated with draft genomes and gene prediction in plants.</title>
        <authorList>
            <person name="Pilkington S."/>
            <person name="Crowhurst R."/>
            <person name="Hilario E."/>
            <person name="Nardozza S."/>
            <person name="Fraser L."/>
            <person name="Peng Y."/>
            <person name="Gunaseelan K."/>
            <person name="Simpson R."/>
            <person name="Tahir J."/>
            <person name="Deroles S."/>
            <person name="Templeton K."/>
            <person name="Luo Z."/>
            <person name="Davy M."/>
            <person name="Cheng C."/>
            <person name="Mcneilage M."/>
            <person name="Scaglione D."/>
            <person name="Liu Y."/>
            <person name="Zhang Q."/>
            <person name="Datson P."/>
            <person name="De Silva N."/>
            <person name="Gardiner S."/>
            <person name="Bassett H."/>
            <person name="Chagne D."/>
            <person name="Mccallum J."/>
            <person name="Dzierzon H."/>
            <person name="Deng C."/>
            <person name="Wang Y.-Y."/>
            <person name="Barron N."/>
            <person name="Manako K."/>
            <person name="Bowen J."/>
            <person name="Foster T."/>
            <person name="Erridge Z."/>
            <person name="Tiffin H."/>
            <person name="Waite C."/>
            <person name="Davies K."/>
            <person name="Grierson E."/>
            <person name="Laing W."/>
            <person name="Kirk R."/>
            <person name="Chen X."/>
            <person name="Wood M."/>
            <person name="Montefiori M."/>
            <person name="Brummell D."/>
            <person name="Schwinn K."/>
            <person name="Catanach A."/>
            <person name="Fullerton C."/>
            <person name="Li D."/>
            <person name="Meiyalaghan S."/>
            <person name="Nieuwenhuizen N."/>
            <person name="Read N."/>
            <person name="Prakash R."/>
            <person name="Hunter D."/>
            <person name="Zhang H."/>
            <person name="Mckenzie M."/>
            <person name="Knabel M."/>
            <person name="Harris A."/>
            <person name="Allan A."/>
            <person name="Chen A."/>
            <person name="Janssen B."/>
            <person name="Plunkett B."/>
            <person name="Dwamena C."/>
            <person name="Voogd C."/>
            <person name="Leif D."/>
            <person name="Lafferty D."/>
            <person name="Souleyre E."/>
            <person name="Varkonyi-Gasic E."/>
            <person name="Gambi F."/>
            <person name="Hanley J."/>
            <person name="Yao J.-L."/>
            <person name="Cheung J."/>
            <person name="David K."/>
            <person name="Warren B."/>
            <person name="Marsh K."/>
            <person name="Snowden K."/>
            <person name="Lin-Wang K."/>
            <person name="Brian L."/>
            <person name="Martinez-Sanchez M."/>
            <person name="Wang M."/>
            <person name="Ileperuma N."/>
            <person name="Macnee N."/>
            <person name="Campin R."/>
            <person name="Mcatee P."/>
            <person name="Drummond R."/>
            <person name="Espley R."/>
            <person name="Ireland H."/>
            <person name="Wu R."/>
            <person name="Atkinson R."/>
            <person name="Karunairetnam S."/>
            <person name="Bulley S."/>
            <person name="Chunkath S."/>
            <person name="Hanley Z."/>
            <person name="Storey R."/>
            <person name="Thrimawithana A."/>
            <person name="Thomson S."/>
            <person name="David C."/>
            <person name="Testolin R."/>
        </authorList>
    </citation>
    <scope>NUCLEOTIDE SEQUENCE [LARGE SCALE GENOMIC DNA]</scope>
    <source>
        <strain evidence="6">cv. Red5</strain>
        <tissue evidence="5">Young leaf</tissue>
    </source>
</reference>
<organism evidence="5 6">
    <name type="scientific">Actinidia chinensis var. chinensis</name>
    <name type="common">Chinese soft-hair kiwi</name>
    <dbReference type="NCBI Taxonomy" id="1590841"/>
    <lineage>
        <taxon>Eukaryota</taxon>
        <taxon>Viridiplantae</taxon>
        <taxon>Streptophyta</taxon>
        <taxon>Embryophyta</taxon>
        <taxon>Tracheophyta</taxon>
        <taxon>Spermatophyta</taxon>
        <taxon>Magnoliopsida</taxon>
        <taxon>eudicotyledons</taxon>
        <taxon>Gunneridae</taxon>
        <taxon>Pentapetalae</taxon>
        <taxon>asterids</taxon>
        <taxon>Ericales</taxon>
        <taxon>Actinidiaceae</taxon>
        <taxon>Actinidia</taxon>
    </lineage>
</organism>
<feature type="region of interest" description="Disordered" evidence="3">
    <location>
        <begin position="1"/>
        <end position="26"/>
    </location>
</feature>
<dbReference type="GO" id="GO:0098542">
    <property type="term" value="P:defense response to other organism"/>
    <property type="evidence" value="ECO:0007669"/>
    <property type="project" value="InterPro"/>
</dbReference>
<dbReference type="AlphaFoldDB" id="A0A2R6PEL8"/>
<protein>
    <submittedName>
        <fullName evidence="5">NDR1/HIN1-Like protein</fullName>
    </submittedName>
</protein>
<dbReference type="InParanoid" id="A0A2R6PEL8"/>
<dbReference type="Proteomes" id="UP000241394">
    <property type="component" value="Chromosome LG26"/>
</dbReference>
<proteinExistence type="predicted"/>
<name>A0A2R6PEL8_ACTCC</name>
<keyword evidence="2 4" id="KW-0472">Membrane</keyword>
<evidence type="ECO:0000256" key="1">
    <source>
        <dbReference type="ARBA" id="ARBA00004370"/>
    </source>
</evidence>
<dbReference type="InterPro" id="IPR044839">
    <property type="entry name" value="NDR1-like"/>
</dbReference>
<dbReference type="PANTHER" id="PTHR31234:SF55">
    <property type="entry name" value="LATE EMBRYOGENESIS ABUNDANT (LEA) HYDROXYPROLINE-RICH GLYCOPROTEIN FAMILY"/>
    <property type="match status" value="1"/>
</dbReference>
<comment type="subcellular location">
    <subcellularLocation>
        <location evidence="1">Membrane</location>
    </subcellularLocation>
</comment>
<gene>
    <name evidence="5" type="ORF">CEY00_Acc30025</name>
</gene>
<feature type="compositionally biased region" description="Polar residues" evidence="3">
    <location>
        <begin position="8"/>
        <end position="19"/>
    </location>
</feature>
<accession>A0A2R6PEL8</accession>
<dbReference type="Gramene" id="PSR89832">
    <property type="protein sequence ID" value="PSR89832"/>
    <property type="gene ID" value="CEY00_Acc30025"/>
</dbReference>
<evidence type="ECO:0000256" key="2">
    <source>
        <dbReference type="ARBA" id="ARBA00023136"/>
    </source>
</evidence>
<feature type="transmembrane region" description="Helical" evidence="4">
    <location>
        <begin position="39"/>
        <end position="61"/>
    </location>
</feature>
<evidence type="ECO:0000256" key="4">
    <source>
        <dbReference type="SAM" id="Phobius"/>
    </source>
</evidence>
<reference evidence="6" key="2">
    <citation type="journal article" date="2018" name="BMC Genomics">
        <title>A manually annotated Actinidia chinensis var. chinensis (kiwifruit) genome highlights the challenges associated with draft genomes and gene prediction in plants.</title>
        <authorList>
            <person name="Pilkington S.M."/>
            <person name="Crowhurst R."/>
            <person name="Hilario E."/>
            <person name="Nardozza S."/>
            <person name="Fraser L."/>
            <person name="Peng Y."/>
            <person name="Gunaseelan K."/>
            <person name="Simpson R."/>
            <person name="Tahir J."/>
            <person name="Deroles S.C."/>
            <person name="Templeton K."/>
            <person name="Luo Z."/>
            <person name="Davy M."/>
            <person name="Cheng C."/>
            <person name="McNeilage M."/>
            <person name="Scaglione D."/>
            <person name="Liu Y."/>
            <person name="Zhang Q."/>
            <person name="Datson P."/>
            <person name="De Silva N."/>
            <person name="Gardiner S.E."/>
            <person name="Bassett H."/>
            <person name="Chagne D."/>
            <person name="McCallum J."/>
            <person name="Dzierzon H."/>
            <person name="Deng C."/>
            <person name="Wang Y.Y."/>
            <person name="Barron L."/>
            <person name="Manako K."/>
            <person name="Bowen J."/>
            <person name="Foster T.M."/>
            <person name="Erridge Z.A."/>
            <person name="Tiffin H."/>
            <person name="Waite C.N."/>
            <person name="Davies K.M."/>
            <person name="Grierson E.P."/>
            <person name="Laing W.A."/>
            <person name="Kirk R."/>
            <person name="Chen X."/>
            <person name="Wood M."/>
            <person name="Montefiori M."/>
            <person name="Brummell D.A."/>
            <person name="Schwinn K.E."/>
            <person name="Catanach A."/>
            <person name="Fullerton C."/>
            <person name="Li D."/>
            <person name="Meiyalaghan S."/>
            <person name="Nieuwenhuizen N."/>
            <person name="Read N."/>
            <person name="Prakash R."/>
            <person name="Hunter D."/>
            <person name="Zhang H."/>
            <person name="McKenzie M."/>
            <person name="Knabel M."/>
            <person name="Harris A."/>
            <person name="Allan A.C."/>
            <person name="Gleave A."/>
            <person name="Chen A."/>
            <person name="Janssen B.J."/>
            <person name="Plunkett B."/>
            <person name="Ampomah-Dwamena C."/>
            <person name="Voogd C."/>
            <person name="Leif D."/>
            <person name="Lafferty D."/>
            <person name="Souleyre E.J.F."/>
            <person name="Varkonyi-Gasic E."/>
            <person name="Gambi F."/>
            <person name="Hanley J."/>
            <person name="Yao J.L."/>
            <person name="Cheung J."/>
            <person name="David K.M."/>
            <person name="Warren B."/>
            <person name="Marsh K."/>
            <person name="Snowden K.C."/>
            <person name="Lin-Wang K."/>
            <person name="Brian L."/>
            <person name="Martinez-Sanchez M."/>
            <person name="Wang M."/>
            <person name="Ileperuma N."/>
            <person name="Macnee N."/>
            <person name="Campin R."/>
            <person name="McAtee P."/>
            <person name="Drummond R.S.M."/>
            <person name="Espley R.V."/>
            <person name="Ireland H.S."/>
            <person name="Wu R."/>
            <person name="Atkinson R.G."/>
            <person name="Karunairetnam S."/>
            <person name="Bulley S."/>
            <person name="Chunkath S."/>
            <person name="Hanley Z."/>
            <person name="Storey R."/>
            <person name="Thrimawithana A.H."/>
            <person name="Thomson S."/>
            <person name="David C."/>
            <person name="Testolin R."/>
            <person name="Huang H."/>
            <person name="Hellens R.P."/>
            <person name="Schaffer R.J."/>
        </authorList>
    </citation>
    <scope>NUCLEOTIDE SEQUENCE [LARGE SCALE GENOMIC DNA]</scope>
    <source>
        <strain evidence="6">cv. Red5</strain>
    </source>
</reference>
<dbReference type="EMBL" id="NKQK01000026">
    <property type="protein sequence ID" value="PSR89832.1"/>
    <property type="molecule type" value="Genomic_DNA"/>
</dbReference>
<evidence type="ECO:0000313" key="5">
    <source>
        <dbReference type="EMBL" id="PSR89832.1"/>
    </source>
</evidence>
<keyword evidence="4" id="KW-1133">Transmembrane helix</keyword>
<sequence>MEAPQPTDPNTTSQNQASYTGHHPPPPIYNRNPPFIRRLILALVLIFFIITAVSLVSWLVLHPHAPAVVLTMLSVSNFSLSNARCTGKYEVEFNLTNPNRKIDLEFERFEVFLAYKRDRFLKEDVDGVLHFTLVRMNQTRVHVELATETSSVHTMKKWTAMEMGREWKTTRVVSFDVRMQALARFKASGWLSRHKDIDVVCSNLKVGFDSDNNMRGKLMGAGTRVCSANIL</sequence>
<comment type="caution">
    <text evidence="5">The sequence shown here is derived from an EMBL/GenBank/DDBJ whole genome shotgun (WGS) entry which is preliminary data.</text>
</comment>
<dbReference type="GO" id="GO:0005886">
    <property type="term" value="C:plasma membrane"/>
    <property type="evidence" value="ECO:0007669"/>
    <property type="project" value="TreeGrafter"/>
</dbReference>
<dbReference type="OMA" id="AGIWPSK"/>
<dbReference type="STRING" id="1590841.A0A2R6PEL8"/>
<dbReference type="OrthoDB" id="1708017at2759"/>
<keyword evidence="4" id="KW-0812">Transmembrane</keyword>
<evidence type="ECO:0000313" key="6">
    <source>
        <dbReference type="Proteomes" id="UP000241394"/>
    </source>
</evidence>